<dbReference type="PANTHER" id="PTHR30153:SF2">
    <property type="entry name" value="REPLICATIVE DNA HELICASE"/>
    <property type="match status" value="1"/>
</dbReference>
<dbReference type="PROSITE" id="PS51199">
    <property type="entry name" value="SF4_HELICASE"/>
    <property type="match status" value="1"/>
</dbReference>
<organism evidence="2">
    <name type="scientific">uncultured prokaryote</name>
    <dbReference type="NCBI Taxonomy" id="198431"/>
    <lineage>
        <taxon>unclassified sequences</taxon>
        <taxon>environmental samples</taxon>
    </lineage>
</organism>
<accession>A0A0H5PY00</accession>
<dbReference type="GO" id="GO:0005524">
    <property type="term" value="F:ATP binding"/>
    <property type="evidence" value="ECO:0007669"/>
    <property type="project" value="InterPro"/>
</dbReference>
<dbReference type="InterPro" id="IPR007694">
    <property type="entry name" value="DNA_helicase_DnaB-like_C"/>
</dbReference>
<dbReference type="SUPFAM" id="SSF52540">
    <property type="entry name" value="P-loop containing nucleoside triphosphate hydrolases"/>
    <property type="match status" value="1"/>
</dbReference>
<dbReference type="GO" id="GO:0006260">
    <property type="term" value="P:DNA replication"/>
    <property type="evidence" value="ECO:0007669"/>
    <property type="project" value="InterPro"/>
</dbReference>
<protein>
    <recommendedName>
        <fullName evidence="1">SF4 helicase domain-containing protein</fullName>
    </recommendedName>
</protein>
<dbReference type="PANTHER" id="PTHR30153">
    <property type="entry name" value="REPLICATIVE DNA HELICASE DNAB"/>
    <property type="match status" value="1"/>
</dbReference>
<dbReference type="GO" id="GO:0003678">
    <property type="term" value="F:DNA helicase activity"/>
    <property type="evidence" value="ECO:0007669"/>
    <property type="project" value="InterPro"/>
</dbReference>
<dbReference type="AlphaFoldDB" id="A0A0H5PY00"/>
<reference evidence="2" key="1">
    <citation type="submission" date="2015-06" db="EMBL/GenBank/DDBJ databases">
        <authorList>
            <person name="Joergensen T."/>
        </authorList>
    </citation>
    <scope>NUCLEOTIDE SEQUENCE</scope>
    <source>
        <strain evidence="2">RGRH0301</strain>
    </source>
</reference>
<proteinExistence type="predicted"/>
<dbReference type="Gene3D" id="3.40.50.300">
    <property type="entry name" value="P-loop containing nucleotide triphosphate hydrolases"/>
    <property type="match status" value="1"/>
</dbReference>
<dbReference type="Pfam" id="PF03796">
    <property type="entry name" value="DnaB_C"/>
    <property type="match status" value="1"/>
</dbReference>
<name>A0A0H5PY00_9ZZZZ</name>
<evidence type="ECO:0000259" key="1">
    <source>
        <dbReference type="PROSITE" id="PS51199"/>
    </source>
</evidence>
<evidence type="ECO:0000313" key="2">
    <source>
        <dbReference type="EMBL" id="CRY94621.1"/>
    </source>
</evidence>
<dbReference type="SMR" id="A0A0H5PY00"/>
<reference evidence="2" key="2">
    <citation type="submission" date="2015-07" db="EMBL/GenBank/DDBJ databases">
        <title>Plasmids, circular viruses and viroids from rat gut.</title>
        <authorList>
            <person name="Jorgensen T.J."/>
            <person name="Hansen M.A."/>
            <person name="Xu Z."/>
            <person name="Tabak M.A."/>
            <person name="Sorensen S.J."/>
            <person name="Hansen L.H."/>
        </authorList>
    </citation>
    <scope>NUCLEOTIDE SEQUENCE</scope>
    <source>
        <strain evidence="2">RGRH0301</strain>
    </source>
</reference>
<feature type="domain" description="SF4 helicase" evidence="1">
    <location>
        <begin position="28"/>
        <end position="254"/>
    </location>
</feature>
<dbReference type="EMBL" id="LN852973">
    <property type="protein sequence ID" value="CRY94621.1"/>
    <property type="molecule type" value="Genomic_DNA"/>
</dbReference>
<dbReference type="InterPro" id="IPR027417">
    <property type="entry name" value="P-loop_NTPase"/>
</dbReference>
<sequence length="362" mass="40809">MDNKQRIDELLATLQPMSDYKDTFVDHCAQSVPRISTGLLALDKVLNGGFANELYIMAAETSTGKSAFLMSLAQKIAESGVDVLYFALEMGRDEFVARGISSLSFQHNRDSKNKQLTAANILYWTYDELLGDFTKLAYSQYEQYSEEYFSMYGSHLHIIESGLDGLTVKDIANLAAVFKKRKGKSVVVFVDYLQIIKADPEDRSQSDRKTKMDVVVTTLKTLASQIGMPVVTVSSISRANYSGTIGTSAFKESGDTEYTGGVLIGWNWSGVTDQKDKSKQNEEKVLCKKRGYRKMELGILKYRNSERDSSVHLKYYPAFNYFEEDKDWKSNSASEESDEVWVSDEGMDNLFDSKKRKTVIKA</sequence>